<comment type="caution">
    <text evidence="1">The sequence shown here is derived from an EMBL/GenBank/DDBJ whole genome shotgun (WGS) entry which is preliminary data.</text>
</comment>
<protein>
    <submittedName>
        <fullName evidence="1">Uncharacterized protein</fullName>
    </submittedName>
</protein>
<reference evidence="1 2" key="1">
    <citation type="submission" date="2018-09" db="EMBL/GenBank/DDBJ databases">
        <title>Isolation, diversity and antifungal activity of actinobacteria from wheat.</title>
        <authorList>
            <person name="Han C."/>
        </authorList>
    </citation>
    <scope>NUCLEOTIDE SEQUENCE [LARGE SCALE GENOMIC DNA]</scope>
    <source>
        <strain evidence="1 2">NEAU-YY265</strain>
    </source>
</reference>
<gene>
    <name evidence="1" type="ORF">DY240_05005</name>
</gene>
<proteinExistence type="predicted"/>
<dbReference type="EMBL" id="QUAL01000042">
    <property type="protein sequence ID" value="RIQ33632.1"/>
    <property type="molecule type" value="Genomic_DNA"/>
</dbReference>
<organism evidence="1 2">
    <name type="scientific">Jiangella rhizosphaerae</name>
    <dbReference type="NCBI Taxonomy" id="2293569"/>
    <lineage>
        <taxon>Bacteria</taxon>
        <taxon>Bacillati</taxon>
        <taxon>Actinomycetota</taxon>
        <taxon>Actinomycetes</taxon>
        <taxon>Jiangellales</taxon>
        <taxon>Jiangellaceae</taxon>
        <taxon>Jiangella</taxon>
    </lineage>
</organism>
<accession>A0A418KV84</accession>
<evidence type="ECO:0000313" key="1">
    <source>
        <dbReference type="EMBL" id="RIQ33632.1"/>
    </source>
</evidence>
<evidence type="ECO:0000313" key="2">
    <source>
        <dbReference type="Proteomes" id="UP000284057"/>
    </source>
</evidence>
<name>A0A418KV84_9ACTN</name>
<keyword evidence="2" id="KW-1185">Reference proteome</keyword>
<dbReference type="AlphaFoldDB" id="A0A418KV84"/>
<dbReference type="Proteomes" id="UP000284057">
    <property type="component" value="Unassembled WGS sequence"/>
</dbReference>
<sequence>MRSNVISSCGENLAEQQGLELVGSARDFAGVVVVLDAGTTYQAWLIDTCNSVDVGQLVPPVDVPKGE</sequence>